<evidence type="ECO:0000313" key="17">
    <source>
        <dbReference type="EMBL" id="MCZ3666789.1"/>
    </source>
</evidence>
<evidence type="ECO:0000259" key="15">
    <source>
        <dbReference type="PROSITE" id="PS51198"/>
    </source>
</evidence>
<comment type="caution">
    <text evidence="17">The sequence shown here is derived from an EMBL/GenBank/DDBJ whole genome shotgun (WGS) entry which is preliminary data.</text>
</comment>
<keyword evidence="9 13" id="KW-0234">DNA repair</keyword>
<comment type="subunit">
    <text evidence="13">Heterodimer of AddA and AddB/RexB.</text>
</comment>
<dbReference type="InterPro" id="IPR011604">
    <property type="entry name" value="PDDEXK-like_dom_sf"/>
</dbReference>
<keyword evidence="1 13" id="KW-0540">Nuclease</keyword>
<gene>
    <name evidence="13 17" type="primary">addA</name>
    <name evidence="17" type="ORF">L2724_00630</name>
</gene>
<dbReference type="CDD" id="cd17932">
    <property type="entry name" value="DEXQc_UvrD"/>
    <property type="match status" value="1"/>
</dbReference>
<dbReference type="RefSeq" id="WP_269295719.1">
    <property type="nucleotide sequence ID" value="NZ_JAKHPH010000001.1"/>
</dbReference>
<dbReference type="GO" id="GO:0033202">
    <property type="term" value="C:DNA helicase complex"/>
    <property type="evidence" value="ECO:0007669"/>
    <property type="project" value="TreeGrafter"/>
</dbReference>
<dbReference type="PANTHER" id="PTHR11070">
    <property type="entry name" value="UVRD / RECB / PCRA DNA HELICASE FAMILY MEMBER"/>
    <property type="match status" value="1"/>
</dbReference>
<dbReference type="InterPro" id="IPR018247">
    <property type="entry name" value="EF_Hand_1_Ca_BS"/>
</dbReference>
<comment type="catalytic activity">
    <reaction evidence="11 13">
        <text>Couples ATP hydrolysis with the unwinding of duplex DNA by translocating in the 3'-5' direction.</text>
        <dbReference type="EC" id="5.6.2.4"/>
    </reaction>
</comment>
<dbReference type="Pfam" id="PF00580">
    <property type="entry name" value="UvrD-helicase"/>
    <property type="match status" value="1"/>
</dbReference>
<dbReference type="Pfam" id="PF12705">
    <property type="entry name" value="PDDEXK_1"/>
    <property type="match status" value="1"/>
</dbReference>
<dbReference type="EMBL" id="JAKHPH010000001">
    <property type="protein sequence ID" value="MCZ3666789.1"/>
    <property type="molecule type" value="Genomic_DNA"/>
</dbReference>
<dbReference type="InterPro" id="IPR014016">
    <property type="entry name" value="UvrD-like_ATP-bd"/>
</dbReference>
<evidence type="ECO:0000256" key="14">
    <source>
        <dbReference type="PROSITE-ProRule" id="PRU00560"/>
    </source>
</evidence>
<dbReference type="Proteomes" id="UP001212401">
    <property type="component" value="Unassembled WGS sequence"/>
</dbReference>
<dbReference type="GO" id="GO:0005829">
    <property type="term" value="C:cytosol"/>
    <property type="evidence" value="ECO:0007669"/>
    <property type="project" value="TreeGrafter"/>
</dbReference>
<evidence type="ECO:0000256" key="5">
    <source>
        <dbReference type="ARBA" id="ARBA00022806"/>
    </source>
</evidence>
<evidence type="ECO:0000313" key="18">
    <source>
        <dbReference type="Proteomes" id="UP001212401"/>
    </source>
</evidence>
<keyword evidence="7 13" id="KW-0067">ATP-binding</keyword>
<dbReference type="GO" id="GO:0043138">
    <property type="term" value="F:3'-5' DNA helicase activity"/>
    <property type="evidence" value="ECO:0007669"/>
    <property type="project" value="UniProtKB-UniRule"/>
</dbReference>
<evidence type="ECO:0000256" key="9">
    <source>
        <dbReference type="ARBA" id="ARBA00023204"/>
    </source>
</evidence>
<evidence type="ECO:0000256" key="3">
    <source>
        <dbReference type="ARBA" id="ARBA00022763"/>
    </source>
</evidence>
<evidence type="ECO:0000256" key="4">
    <source>
        <dbReference type="ARBA" id="ARBA00022801"/>
    </source>
</evidence>
<dbReference type="PANTHER" id="PTHR11070:SF48">
    <property type="entry name" value="ATP-DEPENDENT HELICASE_NUCLEASE SUBUNIT A"/>
    <property type="match status" value="1"/>
</dbReference>
<dbReference type="GO" id="GO:0008408">
    <property type="term" value="F:3'-5' exonuclease activity"/>
    <property type="evidence" value="ECO:0007669"/>
    <property type="project" value="UniProtKB-UniRule"/>
</dbReference>
<dbReference type="GO" id="GO:0003690">
    <property type="term" value="F:double-stranded DNA binding"/>
    <property type="evidence" value="ECO:0007669"/>
    <property type="project" value="UniProtKB-UniRule"/>
</dbReference>
<comment type="similarity">
    <text evidence="13">Belongs to the helicase family. AddA subfamily.</text>
</comment>
<evidence type="ECO:0000256" key="13">
    <source>
        <dbReference type="HAMAP-Rule" id="MF_01451"/>
    </source>
</evidence>
<evidence type="ECO:0000256" key="2">
    <source>
        <dbReference type="ARBA" id="ARBA00022741"/>
    </source>
</evidence>
<dbReference type="InterPro" id="IPR014017">
    <property type="entry name" value="DNA_helicase_UvrD-like_C"/>
</dbReference>
<dbReference type="EC" id="5.6.2.4" evidence="13"/>
<protein>
    <recommendedName>
        <fullName evidence="13">ATP-dependent helicase/nuclease subunit A</fullName>
        <ecNumber evidence="13">3.1.-.-</ecNumber>
        <ecNumber evidence="13">5.6.2.4</ecNumber>
    </recommendedName>
    <alternativeName>
        <fullName evidence="13">ATP-dependent helicase/nuclease AddA</fullName>
    </alternativeName>
    <alternativeName>
        <fullName evidence="13">DNA 3'-5' helicase AddA</fullName>
    </alternativeName>
</protein>
<feature type="binding site" evidence="14">
    <location>
        <begin position="25"/>
        <end position="32"/>
    </location>
    <ligand>
        <name>ATP</name>
        <dbReference type="ChEBI" id="CHEBI:30616"/>
    </ligand>
</feature>
<keyword evidence="3 13" id="KW-0227">DNA damage</keyword>
<dbReference type="Pfam" id="PF13361">
    <property type="entry name" value="UvrD_C"/>
    <property type="match status" value="1"/>
</dbReference>
<keyword evidence="4 13" id="KW-0378">Hydrolase</keyword>
<dbReference type="PROSITE" id="PS00018">
    <property type="entry name" value="EF_HAND_1"/>
    <property type="match status" value="1"/>
</dbReference>
<dbReference type="PROSITE" id="PS51198">
    <property type="entry name" value="UVRD_HELICASE_ATP_BIND"/>
    <property type="match status" value="1"/>
</dbReference>
<reference evidence="17" key="1">
    <citation type="submission" date="2022-01" db="EMBL/GenBank/DDBJ databases">
        <title>VMRC isolate genome collection.</title>
        <authorList>
            <person name="France M."/>
            <person name="Rutt L."/>
            <person name="Humphrys M."/>
            <person name="Ravel J."/>
        </authorList>
    </citation>
    <scope>NUCLEOTIDE SEQUENCE</scope>
    <source>
        <strain evidence="17">C0048A1</strain>
    </source>
</reference>
<dbReference type="HAMAP" id="MF_01451">
    <property type="entry name" value="AddA"/>
    <property type="match status" value="1"/>
</dbReference>
<keyword evidence="8 13" id="KW-0238">DNA-binding</keyword>
<proteinExistence type="inferred from homology"/>
<keyword evidence="5 13" id="KW-0347">Helicase</keyword>
<dbReference type="NCBIfam" id="TIGR02785">
    <property type="entry name" value="addA_Gpos"/>
    <property type="match status" value="1"/>
</dbReference>
<evidence type="ECO:0000256" key="11">
    <source>
        <dbReference type="ARBA" id="ARBA00034617"/>
    </source>
</evidence>
<evidence type="ECO:0000256" key="1">
    <source>
        <dbReference type="ARBA" id="ARBA00022722"/>
    </source>
</evidence>
<dbReference type="Gene3D" id="3.90.320.10">
    <property type="match status" value="1"/>
</dbReference>
<evidence type="ECO:0000256" key="8">
    <source>
        <dbReference type="ARBA" id="ARBA00023125"/>
    </source>
</evidence>
<dbReference type="InterPro" id="IPR014152">
    <property type="entry name" value="AddA"/>
</dbReference>
<dbReference type="Gene3D" id="3.40.50.300">
    <property type="entry name" value="P-loop containing nucleotide triphosphate hydrolases"/>
    <property type="match status" value="4"/>
</dbReference>
<evidence type="ECO:0000259" key="16">
    <source>
        <dbReference type="PROSITE" id="PS51217"/>
    </source>
</evidence>
<feature type="domain" description="UvrD-like helicase ATP-binding" evidence="15">
    <location>
        <begin position="4"/>
        <end position="484"/>
    </location>
</feature>
<dbReference type="PROSITE" id="PS51217">
    <property type="entry name" value="UVRD_HELICASE_CTER"/>
    <property type="match status" value="1"/>
</dbReference>
<dbReference type="InterPro" id="IPR027417">
    <property type="entry name" value="P-loop_NTPase"/>
</dbReference>
<dbReference type="InterPro" id="IPR011335">
    <property type="entry name" value="Restrct_endonuc-II-like"/>
</dbReference>
<evidence type="ECO:0000256" key="12">
    <source>
        <dbReference type="ARBA" id="ARBA00048988"/>
    </source>
</evidence>
<dbReference type="SUPFAM" id="SSF52980">
    <property type="entry name" value="Restriction endonuclease-like"/>
    <property type="match status" value="1"/>
</dbReference>
<dbReference type="InterPro" id="IPR038726">
    <property type="entry name" value="PDDEXK_AddAB-type"/>
</dbReference>
<comment type="function">
    <text evidence="13">The heterodimer acts as both an ATP-dependent DNA helicase and an ATP-dependent, dual-direction single-stranded exonuclease. Recognizes the chi site generating a DNA molecule suitable for the initiation of homologous recombination. The AddA nuclease domain is required for chi fragment generation; this subunit has the helicase and 3' -&gt; 5' nuclease activities.</text>
</comment>
<comment type="cofactor">
    <cofactor evidence="13">
        <name>Mg(2+)</name>
        <dbReference type="ChEBI" id="CHEBI:18420"/>
    </cofactor>
</comment>
<evidence type="ECO:0000256" key="10">
    <source>
        <dbReference type="ARBA" id="ARBA00023235"/>
    </source>
</evidence>
<accession>A0AAW5WQJ6</accession>
<keyword evidence="2 13" id="KW-0547">Nucleotide-binding</keyword>
<keyword evidence="10 13" id="KW-0413">Isomerase</keyword>
<organism evidence="17 18">
    <name type="scientific">Limosilactobacillus vaginalis</name>
    <dbReference type="NCBI Taxonomy" id="1633"/>
    <lineage>
        <taxon>Bacteria</taxon>
        <taxon>Bacillati</taxon>
        <taxon>Bacillota</taxon>
        <taxon>Bacilli</taxon>
        <taxon>Lactobacillales</taxon>
        <taxon>Lactobacillaceae</taxon>
        <taxon>Limosilactobacillus</taxon>
    </lineage>
</organism>
<comment type="catalytic activity">
    <reaction evidence="12 13">
        <text>ATP + H2O = ADP + phosphate + H(+)</text>
        <dbReference type="Rhea" id="RHEA:13065"/>
        <dbReference type="ChEBI" id="CHEBI:15377"/>
        <dbReference type="ChEBI" id="CHEBI:15378"/>
        <dbReference type="ChEBI" id="CHEBI:30616"/>
        <dbReference type="ChEBI" id="CHEBI:43474"/>
        <dbReference type="ChEBI" id="CHEBI:456216"/>
        <dbReference type="EC" id="5.6.2.4"/>
    </reaction>
</comment>
<dbReference type="GO" id="GO:0005524">
    <property type="term" value="F:ATP binding"/>
    <property type="evidence" value="ECO:0007669"/>
    <property type="project" value="UniProtKB-UniRule"/>
</dbReference>
<evidence type="ECO:0000256" key="7">
    <source>
        <dbReference type="ARBA" id="ARBA00022840"/>
    </source>
</evidence>
<sequence length="1286" mass="147640">MATFNPTPSQQRAIDDRGKNILVSASAGSGKTAVLVERAIKLIREGIHVDRMLMVTFTDAAAKSMRDKIREALQEAVRQPVHNAEEQQQQRRMINEINRLATADISTIHAFCLKLIKRYYYLIHLDPQFRLLTDDTERLLLQEEIWQQVSEKLYESPLEQANDERASFSELVTNFSNDRDAQGLDDLVLKLYETANAQPEPESWLQGLADNYFLGNDSITSTKFYQEQLKPVVKNNLKQLMNDYAELSIRMADLGYDKPAEIIKSDQEQIRDLITSLDQDQWGDIRAAFQGVKYARMSGGAKKKDPEYETYQSLIKARNGLKEQLKSLATDYFEYDEQRFRQVANHAAGILNELSAVTIEFSRAYQQAKLNRHVLEFSDLEHYAYQILTPPADQPDWVTLVNELREHYQEIMIDEYQDTNPLQEKILMQLASPDQQNLFMVGDVKQSIYRFREADPTLFLAKYENYRKGKGGESIVLAENFRSMQNVTGFTNVLFEQLMDRQVGEIDYDKDAHLKYAATYYDENPDNQVTPAEVLLYDANANPKLPQEDDKLTGELRMVAMRIKQMVTNKELIYDKKTQQMRPVKYGDIVLLERTKNINNTLMEQFNELEVPLTVHDVESYFQAMEVRVMMALLKIIDNPKQDIPLVAVLRSPIVGLSNKELAFIRLQNRRADFYTALTTCQSNFESHHLQQSSALNSDQLTRLQQKLTTFIEQLTEFRQVAQQQTLVNLIWHIYQETGYLDYVGAMPGGQQRQANLHALYERAHIYEQSSFKGLYQFTRFIEKMQEHDQDLGVAPTQLDTNTVNVMTIHGSKGLQFPVVFLINTNHHFNNAAVRENAVVDPNSGVGIKVMDQQRLVYDTPQRQIILNNIQQGERAEDLRVLYVALTRAEQRLIITASFNETRRGQKLVEAWNGWQKAFQSNQQLIGSQLRISVKSFMDWIGLALARYSKQFNAAKLSISGDDITDKGIILEDSPLNTGKGFTGMATEPFFVAQTFTATDVEQQLEKLTKPINVADEVGSQSLKSPSAKEIDQVLAFRYPHEVATKTTAYQSVTDVKRVFEDPDNREMGQWVYEQQRKVKNRGLYLRNDFAIPQFIQQGDQSPAATEVGTATHLVFQKLPLNDKEITVKQVQKEIQQLVREHLINSAVAPLINVEGIAAFFQTDPGRQIIANGQNYHREEPFAMIMNGHELFKEVQAKDDERILVHGIIDGYLETPEGIILVDYKTDHIDPQYREFELAKITGRYRGQLELYRQALNIMKPIPVVQTGLYLVELGEFIPFEIEGRP</sequence>
<dbReference type="SUPFAM" id="SSF52540">
    <property type="entry name" value="P-loop containing nucleoside triphosphate hydrolases"/>
    <property type="match status" value="1"/>
</dbReference>
<dbReference type="EC" id="3.1.-.-" evidence="13"/>
<evidence type="ECO:0000256" key="6">
    <source>
        <dbReference type="ARBA" id="ARBA00022839"/>
    </source>
</evidence>
<name>A0AAW5WQJ6_9LACO</name>
<dbReference type="GO" id="GO:0000724">
    <property type="term" value="P:double-strand break repair via homologous recombination"/>
    <property type="evidence" value="ECO:0007669"/>
    <property type="project" value="UniProtKB-UniRule"/>
</dbReference>
<dbReference type="InterPro" id="IPR000212">
    <property type="entry name" value="DNA_helicase_UvrD/REP"/>
</dbReference>
<feature type="domain" description="UvrD-like helicase C-terminal" evidence="16">
    <location>
        <begin position="512"/>
        <end position="814"/>
    </location>
</feature>
<keyword evidence="6 13" id="KW-0269">Exonuclease</keyword>